<dbReference type="InterPro" id="IPR000504">
    <property type="entry name" value="RRM_dom"/>
</dbReference>
<dbReference type="PANTHER" id="PTHR11135:SF0">
    <property type="entry name" value="ELONGATOR COMPLEX PROTEIN 3"/>
    <property type="match status" value="1"/>
</dbReference>
<dbReference type="InterPro" id="IPR032432">
    <property type="entry name" value="Radical_SAM_C"/>
</dbReference>
<feature type="domain" description="Radical SAM core" evidence="22">
    <location>
        <begin position="713"/>
        <end position="1003"/>
    </location>
</feature>
<dbReference type="Proteomes" id="UP000270924">
    <property type="component" value="Unassembled WGS sequence"/>
</dbReference>
<dbReference type="SFLD" id="SFLDS00029">
    <property type="entry name" value="Radical_SAM"/>
    <property type="match status" value="1"/>
</dbReference>
<dbReference type="EMBL" id="UYWW01000443">
    <property type="protein sequence ID" value="VDM08481.1"/>
    <property type="molecule type" value="Genomic_DNA"/>
</dbReference>
<dbReference type="GO" id="GO:0051539">
    <property type="term" value="F:4 iron, 4 sulfur cluster binding"/>
    <property type="evidence" value="ECO:0007669"/>
    <property type="project" value="UniProtKB-KW"/>
</dbReference>
<evidence type="ECO:0000313" key="23">
    <source>
        <dbReference type="EMBL" id="VDM08481.1"/>
    </source>
</evidence>
<dbReference type="InterPro" id="IPR007197">
    <property type="entry name" value="rSAM"/>
</dbReference>
<dbReference type="SUPFAM" id="SSF81631">
    <property type="entry name" value="PAP/OAS1 substrate-binding domain"/>
    <property type="match status" value="1"/>
</dbReference>
<evidence type="ECO:0000256" key="18">
    <source>
        <dbReference type="ARBA" id="ARBA00063757"/>
    </source>
</evidence>
<dbReference type="Gene3D" id="3.30.70.330">
    <property type="match status" value="1"/>
</dbReference>
<evidence type="ECO:0000256" key="16">
    <source>
        <dbReference type="ARBA" id="ARBA00044771"/>
    </source>
</evidence>
<dbReference type="EC" id="2.3.1.311" evidence="16"/>
<evidence type="ECO:0000259" key="22">
    <source>
        <dbReference type="PROSITE" id="PS51918"/>
    </source>
</evidence>
<evidence type="ECO:0000256" key="7">
    <source>
        <dbReference type="ARBA" id="ARBA00022679"/>
    </source>
</evidence>
<evidence type="ECO:0000256" key="15">
    <source>
        <dbReference type="ARBA" id="ARBA00030769"/>
    </source>
</evidence>
<dbReference type="Pfam" id="PF22600">
    <property type="entry name" value="MTPAP-like_central"/>
    <property type="match status" value="1"/>
</dbReference>
<evidence type="ECO:0000256" key="4">
    <source>
        <dbReference type="ARBA" id="ARBA00020266"/>
    </source>
</evidence>
<feature type="domain" description="RRM" evidence="20">
    <location>
        <begin position="45"/>
        <end position="126"/>
    </location>
</feature>
<keyword evidence="24" id="KW-1185">Reference proteome</keyword>
<dbReference type="Gene3D" id="1.10.1410.10">
    <property type="match status" value="1"/>
</dbReference>
<dbReference type="SUPFAM" id="SSF102114">
    <property type="entry name" value="Radical SAM enzymes"/>
    <property type="match status" value="1"/>
</dbReference>
<dbReference type="UniPathway" id="UPA00988"/>
<dbReference type="OrthoDB" id="10265243at2759"/>
<evidence type="ECO:0000256" key="9">
    <source>
        <dbReference type="ARBA" id="ARBA00022694"/>
    </source>
</evidence>
<evidence type="ECO:0000313" key="24">
    <source>
        <dbReference type="Proteomes" id="UP000270924"/>
    </source>
</evidence>
<dbReference type="Gene3D" id="3.30.160.60">
    <property type="entry name" value="Classic Zinc Finger"/>
    <property type="match status" value="1"/>
</dbReference>
<dbReference type="Pfam" id="PF23613">
    <property type="entry name" value="ELP3_N"/>
    <property type="match status" value="1"/>
</dbReference>
<dbReference type="InterPro" id="IPR012677">
    <property type="entry name" value="Nucleotide-bd_a/b_plait_sf"/>
</dbReference>
<organism evidence="23 24">
    <name type="scientific">Wuchereria bancrofti</name>
    <dbReference type="NCBI Taxonomy" id="6293"/>
    <lineage>
        <taxon>Eukaryota</taxon>
        <taxon>Metazoa</taxon>
        <taxon>Ecdysozoa</taxon>
        <taxon>Nematoda</taxon>
        <taxon>Chromadorea</taxon>
        <taxon>Rhabditida</taxon>
        <taxon>Spirurina</taxon>
        <taxon>Spiruromorpha</taxon>
        <taxon>Filarioidea</taxon>
        <taxon>Onchocercidae</taxon>
        <taxon>Wuchereria</taxon>
    </lineage>
</organism>
<dbReference type="InterPro" id="IPR058240">
    <property type="entry name" value="rSAM_sf"/>
</dbReference>
<dbReference type="GO" id="GO:0106261">
    <property type="term" value="F:tRNA uridine(34) acetyltransferase activity"/>
    <property type="evidence" value="ECO:0007669"/>
    <property type="project" value="UniProtKB-EC"/>
</dbReference>
<dbReference type="SUPFAM" id="SSF55729">
    <property type="entry name" value="Acyl-CoA N-acyltransferases (Nat)"/>
    <property type="match status" value="1"/>
</dbReference>
<keyword evidence="7" id="KW-0808">Transferase</keyword>
<dbReference type="PROSITE" id="PS50102">
    <property type="entry name" value="RRM"/>
    <property type="match status" value="1"/>
</dbReference>
<dbReference type="PANTHER" id="PTHR11135">
    <property type="entry name" value="HISTONE ACETYLTRANSFERASE-RELATED"/>
    <property type="match status" value="1"/>
</dbReference>
<evidence type="ECO:0000256" key="17">
    <source>
        <dbReference type="ARBA" id="ARBA00047372"/>
    </source>
</evidence>
<dbReference type="SUPFAM" id="SSF54928">
    <property type="entry name" value="RNA-binding domain, RBD"/>
    <property type="match status" value="1"/>
</dbReference>
<evidence type="ECO:0000256" key="6">
    <source>
        <dbReference type="ARBA" id="ARBA00022555"/>
    </source>
</evidence>
<evidence type="ECO:0000259" key="21">
    <source>
        <dbReference type="PROSITE" id="PS51186"/>
    </source>
</evidence>
<dbReference type="FunFam" id="3.40.630.30:FF:000003">
    <property type="entry name" value="Elongator complex protein 3"/>
    <property type="match status" value="1"/>
</dbReference>
<dbReference type="PROSITE" id="PS51918">
    <property type="entry name" value="RADICAL_SAM"/>
    <property type="match status" value="1"/>
</dbReference>
<protein>
    <recommendedName>
        <fullName evidence="4">Elongator complex protein 3</fullName>
        <ecNumber evidence="16">2.3.1.311</ecNumber>
    </recommendedName>
    <alternativeName>
        <fullName evidence="15">tRNA uridine(34) acetyltransferase</fullName>
    </alternativeName>
</protein>
<dbReference type="SMART" id="SM00729">
    <property type="entry name" value="Elp3"/>
    <property type="match status" value="1"/>
</dbReference>
<keyword evidence="14" id="KW-0012">Acyltransferase</keyword>
<dbReference type="SMART" id="SM00360">
    <property type="entry name" value="RRM"/>
    <property type="match status" value="1"/>
</dbReference>
<evidence type="ECO:0000256" key="1">
    <source>
        <dbReference type="ARBA" id="ARBA00001966"/>
    </source>
</evidence>
<keyword evidence="11 19" id="KW-0694">RNA-binding</keyword>
<dbReference type="Pfam" id="PF16199">
    <property type="entry name" value="Radical_SAM_C"/>
    <property type="match status" value="1"/>
</dbReference>
<comment type="similarity">
    <text evidence="3">Belongs to the ELP3 family.</text>
</comment>
<accession>A0A3P7DFF2</accession>
<dbReference type="InterPro" id="IPR035979">
    <property type="entry name" value="RBD_domain_sf"/>
</dbReference>
<dbReference type="InterPro" id="IPR039661">
    <property type="entry name" value="ELP3"/>
</dbReference>
<dbReference type="InterPro" id="IPR034687">
    <property type="entry name" value="ELP3-like"/>
</dbReference>
<name>A0A3P7DFF2_WUCBA</name>
<evidence type="ECO:0000256" key="11">
    <source>
        <dbReference type="ARBA" id="ARBA00022884"/>
    </source>
</evidence>
<feature type="domain" description="N-acetyltransferase" evidence="21">
    <location>
        <begin position="1027"/>
        <end position="1177"/>
    </location>
</feature>
<dbReference type="GO" id="GO:0033588">
    <property type="term" value="C:elongator holoenzyme complex"/>
    <property type="evidence" value="ECO:0007669"/>
    <property type="project" value="TreeGrafter"/>
</dbReference>
<dbReference type="GO" id="GO:0005634">
    <property type="term" value="C:nucleus"/>
    <property type="evidence" value="ECO:0007669"/>
    <property type="project" value="TreeGrafter"/>
</dbReference>
<evidence type="ECO:0000259" key="20">
    <source>
        <dbReference type="PROSITE" id="PS50102"/>
    </source>
</evidence>
<dbReference type="InterPro" id="IPR056591">
    <property type="entry name" value="ELP3-like_N"/>
</dbReference>
<evidence type="ECO:0000256" key="13">
    <source>
        <dbReference type="ARBA" id="ARBA00023014"/>
    </source>
</evidence>
<comment type="catalytic activity">
    <reaction evidence="17">
        <text>uridine(34) in tRNA + acetyl-CoA + S-adenosyl-L-methionine + H2O = 5-(carboxymethyl)uridine(34) in tRNA + 5'-deoxyadenosine + L-methionine + CoA + 2 H(+)</text>
        <dbReference type="Rhea" id="RHEA:61020"/>
        <dbReference type="Rhea" id="RHEA-COMP:10407"/>
        <dbReference type="Rhea" id="RHEA-COMP:11727"/>
        <dbReference type="ChEBI" id="CHEBI:15377"/>
        <dbReference type="ChEBI" id="CHEBI:15378"/>
        <dbReference type="ChEBI" id="CHEBI:17319"/>
        <dbReference type="ChEBI" id="CHEBI:57287"/>
        <dbReference type="ChEBI" id="CHEBI:57288"/>
        <dbReference type="ChEBI" id="CHEBI:57844"/>
        <dbReference type="ChEBI" id="CHEBI:59789"/>
        <dbReference type="ChEBI" id="CHEBI:65315"/>
        <dbReference type="ChEBI" id="CHEBI:74882"/>
        <dbReference type="EC" id="2.3.1.311"/>
    </reaction>
    <physiologicalReaction direction="left-to-right" evidence="17">
        <dbReference type="Rhea" id="RHEA:61021"/>
    </physiologicalReaction>
</comment>
<dbReference type="InterPro" id="IPR054708">
    <property type="entry name" value="MTPAP-like_central"/>
</dbReference>
<dbReference type="InterPro" id="IPR000182">
    <property type="entry name" value="GNAT_dom"/>
</dbReference>
<dbReference type="GO" id="GO:0005737">
    <property type="term" value="C:cytoplasm"/>
    <property type="evidence" value="ECO:0007669"/>
    <property type="project" value="TreeGrafter"/>
</dbReference>
<keyword evidence="10" id="KW-0479">Metal-binding</keyword>
<dbReference type="GO" id="GO:0000049">
    <property type="term" value="F:tRNA binding"/>
    <property type="evidence" value="ECO:0007669"/>
    <property type="project" value="UniProtKB-KW"/>
</dbReference>
<evidence type="ECO:0000256" key="2">
    <source>
        <dbReference type="ARBA" id="ARBA00005043"/>
    </source>
</evidence>
<dbReference type="Gene3D" id="3.30.460.10">
    <property type="entry name" value="Beta Polymerase, domain 2"/>
    <property type="match status" value="1"/>
</dbReference>
<keyword evidence="8" id="KW-0949">S-adenosyl-L-methionine</keyword>
<keyword evidence="5" id="KW-0004">4Fe-4S</keyword>
<dbReference type="InterPro" id="IPR006638">
    <property type="entry name" value="Elp3/MiaA/NifB-like_rSAM"/>
</dbReference>
<evidence type="ECO:0000256" key="5">
    <source>
        <dbReference type="ARBA" id="ARBA00022485"/>
    </source>
</evidence>
<dbReference type="InterPro" id="IPR016181">
    <property type="entry name" value="Acyl_CoA_acyltransferase"/>
</dbReference>
<dbReference type="AlphaFoldDB" id="A0A3P7DFF2"/>
<dbReference type="InterPro" id="IPR043519">
    <property type="entry name" value="NT_sf"/>
</dbReference>
<comment type="pathway">
    <text evidence="2">tRNA modification; 5-methoxycarbonylmethyl-2-thiouridine-tRNA biosynthesis.</text>
</comment>
<dbReference type="PROSITE" id="PS51186">
    <property type="entry name" value="GNAT"/>
    <property type="match status" value="1"/>
</dbReference>
<keyword evidence="12" id="KW-0408">Iron</keyword>
<dbReference type="SFLD" id="SFLDG01086">
    <property type="entry name" value="elongater_protein-like"/>
    <property type="match status" value="1"/>
</dbReference>
<gene>
    <name evidence="23" type="ORF">WBA_LOCUS1867</name>
</gene>
<evidence type="ECO:0000256" key="3">
    <source>
        <dbReference type="ARBA" id="ARBA00005494"/>
    </source>
</evidence>
<dbReference type="CDD" id="cd01335">
    <property type="entry name" value="Radical_SAM"/>
    <property type="match status" value="1"/>
</dbReference>
<sequence>MSGVQWCDLCKVRLSSEALLHMHDNGKRHHKKVVERDALQALAARSVFISGLNPEIVITESEISEALSCFGKVEKVHLDIRRGKYVIVEFDQEFSAHKAIFEDKIRIGHQVLPIRARKINFDQCKAKSKIYEIDTNKLINEINGLATFAGQVDSLLELYCLNDTEITERIKCTQTLTVALSDYFSSDVHVRIFGSSSTSLGTKGSDIDASLFFNIPLTKAHCAGDLVRNKYTLMTCDVTALRGRKVCAEEYSRLTEADRVRLLNKIMNDIRKRGTAPVTDQYPILDARCPLVRLTVNRKHTVDLSVDNYLGYAKSSWLKSVAHCDSSQLIRKFLVSFRFWVHTNELLKNDEKQRSHFNAYILNLLCVTYLQLCNYIPPLQRAEKGVIVNGWRIDFVVADVDLSCLTFDKLFKDFFIWFIQLKLKDTILCPYLGNRVSFDQFQQLYPDSSVQSDPLEWSHNVSMLVSEKCIGAMRRKMMFALSRMKIVPDSFLAMLQEAYGTDAETKSSLDCVLKINVGDYQANQCMDAVNYIFVNILAFSPAVEPFEKRSRLDSTLNELSRIYLAKQRTWEGRRQKRRQIMREYPAVSNDSLALEEAVTQQISQISEGTSLCFKTYMKQKAAEYFLEFVLISGSPVEFNREISEERTKAVNEIIAHLIKAHQEGKDVDLNRLKSEVSSIYALSRQPKLVDIIAAVPAEHRNWLVPKLKAKPIRTASGIAVIAVMCKPHRCPHINFTGNICVYCPGGPDSDFEYSAQSYTGYEPTSMRAIRARYNPFLQTKSRVTQLMQLGHNVDKVEFIVMGGTFMSLPDDYRDYFIRNLHDALTGHTSSSVSEAIEFSERSRVKCIGITIETRPDYCLPKHLDEMLSYGCTRLEIGVQSVYEDVARDTNRGHTVKAVCECFEIAKNSGYKVVIHMMPNLPNVGIERDMEQFIELFENPEFRPDGLKLYPTLVIRGTGLYELWRTGRYKSYPPEILVDLTARILALIPPWTRVYRVQRDIPMPLVTSGVQYGNLREHALARMKQLGTACRDVRTREVGIQEIHNKVLPYQTELIRRDYVANGGWETFLSYEDPEQDVLVGLLRLRKCADKVHRSELKGGVSIVRELHVYGSVVPVSARDPSKFQHQGFGQLLMEEAERIARNEHYSRKLAIISGVGTRNYYRKMEYELDGPYMSKSL</sequence>
<dbReference type="GO" id="GO:0046872">
    <property type="term" value="F:metal ion binding"/>
    <property type="evidence" value="ECO:0007669"/>
    <property type="project" value="UniProtKB-KW"/>
</dbReference>
<dbReference type="Gene3D" id="3.40.630.30">
    <property type="match status" value="1"/>
</dbReference>
<dbReference type="GO" id="GO:0002926">
    <property type="term" value="P:tRNA wobble base 5-methoxycarbonylmethyl-2-thiouridinylation"/>
    <property type="evidence" value="ECO:0007669"/>
    <property type="project" value="TreeGrafter"/>
</dbReference>
<keyword evidence="6" id="KW-0820">tRNA-binding</keyword>
<dbReference type="SUPFAM" id="SSF81301">
    <property type="entry name" value="Nucleotidyltransferase"/>
    <property type="match status" value="1"/>
</dbReference>
<comment type="subunit">
    <text evidence="18">Component of the elongator complex.</text>
</comment>
<evidence type="ECO:0000256" key="12">
    <source>
        <dbReference type="ARBA" id="ARBA00023004"/>
    </source>
</evidence>
<reference evidence="23 24" key="1">
    <citation type="submission" date="2018-11" db="EMBL/GenBank/DDBJ databases">
        <authorList>
            <consortium name="Pathogen Informatics"/>
        </authorList>
    </citation>
    <scope>NUCLEOTIDE SEQUENCE [LARGE SCALE GENOMIC DNA]</scope>
</reference>
<comment type="cofactor">
    <cofactor evidence="1">
        <name>[4Fe-4S] cluster</name>
        <dbReference type="ChEBI" id="CHEBI:49883"/>
    </cofactor>
</comment>
<keyword evidence="9" id="KW-0819">tRNA processing</keyword>
<proteinExistence type="inferred from homology"/>
<evidence type="ECO:0000256" key="10">
    <source>
        <dbReference type="ARBA" id="ARBA00022723"/>
    </source>
</evidence>
<dbReference type="InParanoid" id="A0A3P7DFF2"/>
<evidence type="ECO:0000256" key="19">
    <source>
        <dbReference type="PROSITE-ProRule" id="PRU00176"/>
    </source>
</evidence>
<evidence type="ECO:0000256" key="8">
    <source>
        <dbReference type="ARBA" id="ARBA00022691"/>
    </source>
</evidence>
<evidence type="ECO:0000256" key="14">
    <source>
        <dbReference type="ARBA" id="ARBA00023315"/>
    </source>
</evidence>
<keyword evidence="13" id="KW-0411">Iron-sulfur</keyword>
<dbReference type="SFLD" id="SFLDF00344">
    <property type="entry name" value="ELP3-like"/>
    <property type="match status" value="1"/>
</dbReference>
<dbReference type="Pfam" id="PF04055">
    <property type="entry name" value="Radical_SAM"/>
    <property type="match status" value="1"/>
</dbReference>
<dbReference type="NCBIfam" id="TIGR01211">
    <property type="entry name" value="ELP3"/>
    <property type="match status" value="1"/>
</dbReference>